<keyword evidence="6" id="KW-0175">Coiled coil</keyword>
<evidence type="ECO:0000256" key="2">
    <source>
        <dbReference type="ARBA" id="ARBA00010074"/>
    </source>
</evidence>
<reference evidence="14 17" key="2">
    <citation type="submission" date="2019-04" db="EMBL/GenBank/DDBJ databases">
        <title>Crypto-aerobic microbial life in anoxic (sulfidic) marine sediments.</title>
        <authorList>
            <person name="Bhattacharya S."/>
            <person name="Roy C."/>
            <person name="Mondal N."/>
            <person name="Sarkar J."/>
            <person name="Mandal S."/>
            <person name="Rameez M.J."/>
            <person name="Ghosh W."/>
        </authorList>
    </citation>
    <scope>NUCLEOTIDE SEQUENCE [LARGE SCALE GENOMIC DNA]</scope>
    <source>
        <strain evidence="14 17">SBBB</strain>
    </source>
</reference>
<dbReference type="GO" id="GO:0005829">
    <property type="term" value="C:cytosol"/>
    <property type="evidence" value="ECO:0007669"/>
    <property type="project" value="TreeGrafter"/>
</dbReference>
<dbReference type="EMBL" id="FOGN01000001">
    <property type="protein sequence ID" value="SER41102.1"/>
    <property type="molecule type" value="Genomic_DNA"/>
</dbReference>
<evidence type="ECO:0000256" key="7">
    <source>
        <dbReference type="ARBA" id="ARBA00023210"/>
    </source>
</evidence>
<comment type="subcellular location">
    <subcellularLocation>
        <location evidence="1">Cytoplasm</location>
    </subcellularLocation>
</comment>
<dbReference type="SUPFAM" id="SSF102829">
    <property type="entry name" value="Cell division protein ZapA-like"/>
    <property type="match status" value="1"/>
</dbReference>
<dbReference type="GO" id="GO:0000917">
    <property type="term" value="P:division septum assembly"/>
    <property type="evidence" value="ECO:0007669"/>
    <property type="project" value="UniProtKB-KW"/>
</dbReference>
<sequence>MNQPLTVTLRILDKEYQVACPPEERYNLEEAARHLDNTMRDIRNRGKVVGLERIAVMAALNISHEMLSGNLQKGRLMSDQQQQITELTNRLDQALARHQE</sequence>
<reference evidence="15 16" key="1">
    <citation type="submission" date="2016-10" db="EMBL/GenBank/DDBJ databases">
        <authorList>
            <person name="de Groot N.N."/>
        </authorList>
    </citation>
    <scope>NUCLEOTIDE SEQUENCE [LARGE SCALE GENOMIC DNA]</scope>
    <source>
        <strain evidence="13 15">CGMCC 1.9095</strain>
        <strain evidence="12 16">DSM 22558</strain>
    </source>
</reference>
<evidence type="ECO:0000256" key="4">
    <source>
        <dbReference type="ARBA" id="ARBA00022490"/>
    </source>
</evidence>
<dbReference type="EMBL" id="FOUA01000001">
    <property type="protein sequence ID" value="SFL77257.1"/>
    <property type="molecule type" value="Genomic_DNA"/>
</dbReference>
<evidence type="ECO:0000313" key="16">
    <source>
        <dbReference type="Proteomes" id="UP000186904"/>
    </source>
</evidence>
<dbReference type="Proteomes" id="UP000186599">
    <property type="component" value="Unassembled WGS sequence"/>
</dbReference>
<evidence type="ECO:0000256" key="11">
    <source>
        <dbReference type="ARBA" id="ARBA00033158"/>
    </source>
</evidence>
<proteinExistence type="inferred from homology"/>
<dbReference type="GO" id="GO:0030428">
    <property type="term" value="C:cell septum"/>
    <property type="evidence" value="ECO:0007669"/>
    <property type="project" value="TreeGrafter"/>
</dbReference>
<evidence type="ECO:0000256" key="1">
    <source>
        <dbReference type="ARBA" id="ARBA00004496"/>
    </source>
</evidence>
<evidence type="ECO:0000256" key="9">
    <source>
        <dbReference type="ARBA" id="ARBA00024910"/>
    </source>
</evidence>
<gene>
    <name evidence="14" type="ORF">FA869_04040</name>
    <name evidence="13" type="ORF">SAMN04487855_1142</name>
    <name evidence="12" type="ORF">SAMN05216589_0482</name>
</gene>
<dbReference type="RefSeq" id="WP_036989232.1">
    <property type="nucleotide sequence ID" value="NZ_FOGN01000001.1"/>
</dbReference>
<evidence type="ECO:0000313" key="15">
    <source>
        <dbReference type="Proteomes" id="UP000186599"/>
    </source>
</evidence>
<dbReference type="GO" id="GO:0000921">
    <property type="term" value="P:septin ring assembly"/>
    <property type="evidence" value="ECO:0007669"/>
    <property type="project" value="TreeGrafter"/>
</dbReference>
<dbReference type="InterPro" id="IPR042233">
    <property type="entry name" value="Cell_div_ZapA_N"/>
</dbReference>
<keyword evidence="5 14" id="KW-0132">Cell division</keyword>
<dbReference type="GO" id="GO:0043093">
    <property type="term" value="P:FtsZ-dependent cytokinesis"/>
    <property type="evidence" value="ECO:0007669"/>
    <property type="project" value="TreeGrafter"/>
</dbReference>
<protein>
    <recommendedName>
        <fullName evidence="3">Cell division protein ZapA</fullName>
    </recommendedName>
    <alternativeName>
        <fullName evidence="11">Z ring-associated protein ZapA</fullName>
    </alternativeName>
</protein>
<dbReference type="AlphaFoldDB" id="A0A031MI38"/>
<keyword evidence="8" id="KW-0131">Cell cycle</keyword>
<comment type="similarity">
    <text evidence="2">Belongs to the ZapA family. Type 1 subfamily.</text>
</comment>
<evidence type="ECO:0000313" key="14">
    <source>
        <dbReference type="EMBL" id="TKA93350.1"/>
    </source>
</evidence>
<dbReference type="Gene3D" id="1.20.5.50">
    <property type="match status" value="1"/>
</dbReference>
<dbReference type="OrthoDB" id="5772359at2"/>
<dbReference type="PANTHER" id="PTHR34981:SF1">
    <property type="entry name" value="CELL DIVISION PROTEIN ZAPA"/>
    <property type="match status" value="1"/>
</dbReference>
<evidence type="ECO:0000256" key="3">
    <source>
        <dbReference type="ARBA" id="ARBA00015195"/>
    </source>
</evidence>
<organism evidence="14 17">
    <name type="scientific">Halopseudomonas bauzanensis</name>
    <dbReference type="NCBI Taxonomy" id="653930"/>
    <lineage>
        <taxon>Bacteria</taxon>
        <taxon>Pseudomonadati</taxon>
        <taxon>Pseudomonadota</taxon>
        <taxon>Gammaproteobacteria</taxon>
        <taxon>Pseudomonadales</taxon>
        <taxon>Pseudomonadaceae</taxon>
        <taxon>Halopseudomonas</taxon>
    </lineage>
</organism>
<evidence type="ECO:0000313" key="13">
    <source>
        <dbReference type="EMBL" id="SFL77257.1"/>
    </source>
</evidence>
<dbReference type="Pfam" id="PF05164">
    <property type="entry name" value="ZapA"/>
    <property type="match status" value="1"/>
</dbReference>
<name>A0A031MI38_9GAMM</name>
<comment type="function">
    <text evidence="9">Activator of cell division through the inhibition of FtsZ GTPase activity, therefore promoting FtsZ assembly into bundles of protofilaments necessary for the formation of the division Z ring. It is recruited early at mid-cell but it is not essential for cell division.</text>
</comment>
<dbReference type="Gene3D" id="3.30.160.880">
    <property type="entry name" value="Cell division protein ZapA protomer, N-terminal domain"/>
    <property type="match status" value="1"/>
</dbReference>
<comment type="subunit">
    <text evidence="10">Homodimer. Interacts with FtsZ.</text>
</comment>
<dbReference type="InterPro" id="IPR036192">
    <property type="entry name" value="Cell_div_ZapA-like_sf"/>
</dbReference>
<dbReference type="Proteomes" id="UP000305198">
    <property type="component" value="Unassembled WGS sequence"/>
</dbReference>
<dbReference type="Proteomes" id="UP000186904">
    <property type="component" value="Unassembled WGS sequence"/>
</dbReference>
<evidence type="ECO:0000256" key="8">
    <source>
        <dbReference type="ARBA" id="ARBA00023306"/>
    </source>
</evidence>
<accession>A0A031MI38</accession>
<evidence type="ECO:0000256" key="5">
    <source>
        <dbReference type="ARBA" id="ARBA00022618"/>
    </source>
</evidence>
<dbReference type="InterPro" id="IPR007838">
    <property type="entry name" value="Cell_div_ZapA-like"/>
</dbReference>
<evidence type="ECO:0000313" key="12">
    <source>
        <dbReference type="EMBL" id="SER41102.1"/>
    </source>
</evidence>
<keyword evidence="4" id="KW-0963">Cytoplasm</keyword>
<dbReference type="STRING" id="653930.SAMN05216589_0482"/>
<dbReference type="PANTHER" id="PTHR34981">
    <property type="entry name" value="CELL DIVISION PROTEIN ZAPA"/>
    <property type="match status" value="1"/>
</dbReference>
<keyword evidence="15" id="KW-1185">Reference proteome</keyword>
<dbReference type="EMBL" id="SWAV01000001">
    <property type="protein sequence ID" value="TKA93350.1"/>
    <property type="molecule type" value="Genomic_DNA"/>
</dbReference>
<evidence type="ECO:0000313" key="17">
    <source>
        <dbReference type="Proteomes" id="UP000305198"/>
    </source>
</evidence>
<dbReference type="GO" id="GO:0032153">
    <property type="term" value="C:cell division site"/>
    <property type="evidence" value="ECO:0007669"/>
    <property type="project" value="TreeGrafter"/>
</dbReference>
<evidence type="ECO:0000256" key="6">
    <source>
        <dbReference type="ARBA" id="ARBA00023054"/>
    </source>
</evidence>
<keyword evidence="7" id="KW-0717">Septation</keyword>
<evidence type="ECO:0000256" key="10">
    <source>
        <dbReference type="ARBA" id="ARBA00026068"/>
    </source>
</evidence>